<keyword evidence="5" id="KW-1185">Reference proteome</keyword>
<dbReference type="SUPFAM" id="SSF50729">
    <property type="entry name" value="PH domain-like"/>
    <property type="match status" value="2"/>
</dbReference>
<dbReference type="InterPro" id="IPR019748">
    <property type="entry name" value="FERM_central"/>
</dbReference>
<feature type="domain" description="Band 4.1" evidence="3">
    <location>
        <begin position="143"/>
        <end position="615"/>
    </location>
</feature>
<dbReference type="GlyGen" id="A0A8V0X5F9">
    <property type="glycosylation" value="3 sites"/>
</dbReference>
<dbReference type="AlphaFoldDB" id="A0A8V0X5F9"/>
<dbReference type="GO" id="GO:0034446">
    <property type="term" value="P:substrate adhesion-dependent cell spreading"/>
    <property type="evidence" value="ECO:0007669"/>
    <property type="project" value="Ensembl"/>
</dbReference>
<evidence type="ECO:0000313" key="4">
    <source>
        <dbReference type="Ensembl" id="ENSGALP00010000553.1"/>
    </source>
</evidence>
<evidence type="ECO:0000259" key="3">
    <source>
        <dbReference type="SMART" id="SM00295"/>
    </source>
</evidence>
<reference evidence="4" key="3">
    <citation type="submission" date="2025-09" db="UniProtKB">
        <authorList>
            <consortium name="Ensembl"/>
        </authorList>
    </citation>
    <scope>IDENTIFICATION</scope>
    <source>
        <strain evidence="4">broiler</strain>
    </source>
</reference>
<accession>A0A8V0X5F9</accession>
<dbReference type="InterPro" id="IPR035963">
    <property type="entry name" value="FERM_2"/>
</dbReference>
<dbReference type="GeneTree" id="ENSGT00390000013444"/>
<feature type="region of interest" description="Disordered" evidence="1">
    <location>
        <begin position="537"/>
        <end position="559"/>
    </location>
</feature>
<dbReference type="OrthoDB" id="9396659at2759"/>
<dbReference type="CDD" id="cd17095">
    <property type="entry name" value="FERM_F0_kindlins"/>
    <property type="match status" value="1"/>
</dbReference>
<dbReference type="GO" id="GO:0005178">
    <property type="term" value="F:integrin binding"/>
    <property type="evidence" value="ECO:0000318"/>
    <property type="project" value="GO_Central"/>
</dbReference>
<sequence length="857" mass="91759">MWGGGDVRALFPPCHHFLCWGGPGAIGAMAGLKTATGESIDGSFELQVEVEGASGGPENAPDPPTAKGGPSSGPPPATVTLSLRVTGDLHVGGLMLRVVETVGVKRDWSDHALWWEQRCQWLLRPGRTLDALGVGADARLRFAPQHRPLRLRLPNRRRLRLRLSFAQPVCSVVAEACRLLGIRYPEELSLLRPPEEEEEEEGGGKKGSGGPPPGGVDFDLSSVVLPPGQDGPWREPPPHLLPPPGAPPGTPSCYWMLVAPRGGLGPCAPPRPPRGNPLLHRTRLNSRWLVSSRSLMQQGVGDDEELLLRFKYYCFMDIDPQVDAVRAALLYEQARWSLLLEEVDCTEEEMMLFAALQYHIDELGGSEGPGEPQGGETPVDDLEAALSNLEVTLGGGPTGDTPAPLEDLPAIPELSEELEIYRPRRLALRGFRPHWAVLSGTSLAWYKAGGRGRGEPLQQLNLRGCEVTPDVDMGAQKFCIRLLVAAPDGMSEVQLRCRDAPQYARWLAGCRLAACGRSLATAASGAEARGVLGVLGLRPGGGTDTDTPTATTNAAPPPDPRLLLAPRFQRKFKAKQLVPRILDAHQRVAALGGAEARLRFLQAWRALPGFGLACFVVRFQGSRRDEVLAIGPTRLLRMEPGTAAISRSWRYSALRQWNVNWDSRQVALEFEEHLNVAFSVVSASCQTVHEYLGGYVCLGGAHAGAAPGHGAVPQADGGARGALRGGSGVGASCKGLLVREILVQRAPGARDPRAKGSWCERSSWEGSPFARGAKGSLCKESLRERAPRAKHSRAPPPCTTVPVCDAGTAFALPPPPPPPTLIQSPRGALCELAANGLMALPPPQILVQGARAPQLLV</sequence>
<dbReference type="GO" id="GO:0030055">
    <property type="term" value="C:cell-substrate junction"/>
    <property type="evidence" value="ECO:0000318"/>
    <property type="project" value="GO_Central"/>
</dbReference>
<dbReference type="PANTHER" id="PTHR16160:SF1">
    <property type="entry name" value="FERMITIN FAMILY HOMOLOG 3"/>
    <property type="match status" value="1"/>
</dbReference>
<dbReference type="Gene3D" id="3.10.20.90">
    <property type="entry name" value="Phosphatidylinositol 3-kinase Catalytic Subunit, Chain A, domain 1"/>
    <property type="match status" value="2"/>
</dbReference>
<dbReference type="Proteomes" id="UP000000539">
    <property type="component" value="Chromosome 39"/>
</dbReference>
<dbReference type="InterPro" id="IPR019749">
    <property type="entry name" value="Band_41_domain"/>
</dbReference>
<dbReference type="Pfam" id="PF18124">
    <property type="entry name" value="Kindlin_2_N"/>
    <property type="match status" value="1"/>
</dbReference>
<dbReference type="GO" id="GO:0002102">
    <property type="term" value="C:podosome"/>
    <property type="evidence" value="ECO:0007669"/>
    <property type="project" value="Ensembl"/>
</dbReference>
<proteinExistence type="predicted"/>
<reference evidence="4" key="1">
    <citation type="submission" date="2020-11" db="EMBL/GenBank/DDBJ databases">
        <title>Gallus gallus (Chicken) genome, bGalGal1, GRCg7b, maternal haplotype autosomes + Z &amp; W.</title>
        <authorList>
            <person name="Warren W."/>
            <person name="Formenti G."/>
            <person name="Fedrigo O."/>
            <person name="Haase B."/>
            <person name="Mountcastle J."/>
            <person name="Balacco J."/>
            <person name="Tracey A."/>
            <person name="Schneider V."/>
            <person name="Okimoto R."/>
            <person name="Cheng H."/>
            <person name="Hawken R."/>
            <person name="Howe K."/>
            <person name="Jarvis E.D."/>
        </authorList>
    </citation>
    <scope>NUCLEOTIDE SEQUENCE [LARGE SCALE GENOMIC DNA]</scope>
    <source>
        <strain evidence="4">Broiler</strain>
    </source>
</reference>
<feature type="compositionally biased region" description="Low complexity" evidence="1">
    <location>
        <begin position="544"/>
        <end position="554"/>
    </location>
</feature>
<dbReference type="Ensembl" id="ENSGALT00010001063.1">
    <property type="protein sequence ID" value="ENSGALP00010000553.1"/>
    <property type="gene ID" value="ENSGALG00010000511.1"/>
</dbReference>
<name>A0A8V0X5F9_CHICK</name>
<evidence type="ECO:0000259" key="2">
    <source>
        <dbReference type="SMART" id="SM00233"/>
    </source>
</evidence>
<dbReference type="GO" id="GO:0070527">
    <property type="term" value="P:platelet aggregation"/>
    <property type="evidence" value="ECO:0000318"/>
    <property type="project" value="GO_Central"/>
</dbReference>
<dbReference type="GO" id="GO:0033622">
    <property type="term" value="P:integrin activation"/>
    <property type="evidence" value="ECO:0000318"/>
    <property type="project" value="GO_Central"/>
</dbReference>
<dbReference type="InterPro" id="IPR001849">
    <property type="entry name" value="PH_domain"/>
</dbReference>
<dbReference type="CDD" id="cd14473">
    <property type="entry name" value="FERM_B-lobe"/>
    <property type="match status" value="1"/>
</dbReference>
<organism evidence="4 5">
    <name type="scientific">Gallus gallus</name>
    <name type="common">Chicken</name>
    <dbReference type="NCBI Taxonomy" id="9031"/>
    <lineage>
        <taxon>Eukaryota</taxon>
        <taxon>Metazoa</taxon>
        <taxon>Chordata</taxon>
        <taxon>Craniata</taxon>
        <taxon>Vertebrata</taxon>
        <taxon>Euteleostomi</taxon>
        <taxon>Archelosauria</taxon>
        <taxon>Archosauria</taxon>
        <taxon>Dinosauria</taxon>
        <taxon>Saurischia</taxon>
        <taxon>Theropoda</taxon>
        <taxon>Coelurosauria</taxon>
        <taxon>Aves</taxon>
        <taxon>Neognathae</taxon>
        <taxon>Galloanserae</taxon>
        <taxon>Galliformes</taxon>
        <taxon>Phasianidae</taxon>
        <taxon>Phasianinae</taxon>
        <taxon>Gallus</taxon>
    </lineage>
</organism>
<evidence type="ECO:0000313" key="5">
    <source>
        <dbReference type="Proteomes" id="UP000000539"/>
    </source>
</evidence>
<dbReference type="GO" id="GO:0007159">
    <property type="term" value="P:leukocyte cell-cell adhesion"/>
    <property type="evidence" value="ECO:0000318"/>
    <property type="project" value="GO_Central"/>
</dbReference>
<dbReference type="SMART" id="SM00233">
    <property type="entry name" value="PH"/>
    <property type="match status" value="1"/>
</dbReference>
<dbReference type="Pfam" id="PF00169">
    <property type="entry name" value="PH"/>
    <property type="match status" value="1"/>
</dbReference>
<dbReference type="SUPFAM" id="SSF47031">
    <property type="entry name" value="Second domain of FERM"/>
    <property type="match status" value="1"/>
</dbReference>
<dbReference type="InterPro" id="IPR040790">
    <property type="entry name" value="Kindlin_2_N"/>
</dbReference>
<dbReference type="PANTHER" id="PTHR16160">
    <property type="entry name" value="FERMITIN 2-RELATED"/>
    <property type="match status" value="1"/>
</dbReference>
<protein>
    <submittedName>
        <fullName evidence="4">FERM domain containing kindlin 3</fullName>
    </submittedName>
</protein>
<gene>
    <name evidence="4" type="primary">FERMT3</name>
</gene>
<dbReference type="Pfam" id="PF00373">
    <property type="entry name" value="FERM_M"/>
    <property type="match status" value="1"/>
</dbReference>
<dbReference type="SMART" id="SM00295">
    <property type="entry name" value="B41"/>
    <property type="match status" value="1"/>
</dbReference>
<dbReference type="Gene3D" id="2.30.29.30">
    <property type="entry name" value="Pleckstrin-homology domain (PH domain)/Phosphotyrosine-binding domain (PTB)"/>
    <property type="match status" value="2"/>
</dbReference>
<feature type="region of interest" description="Disordered" evidence="1">
    <location>
        <begin position="51"/>
        <end position="77"/>
    </location>
</feature>
<dbReference type="GO" id="GO:0007229">
    <property type="term" value="P:integrin-mediated signaling pathway"/>
    <property type="evidence" value="ECO:0007669"/>
    <property type="project" value="Ensembl"/>
</dbReference>
<dbReference type="GO" id="GO:0007160">
    <property type="term" value="P:cell-matrix adhesion"/>
    <property type="evidence" value="ECO:0000318"/>
    <property type="project" value="GO_Central"/>
</dbReference>
<dbReference type="GO" id="GO:0033632">
    <property type="term" value="P:regulation of cell-cell adhesion mediated by integrin"/>
    <property type="evidence" value="ECO:0000318"/>
    <property type="project" value="GO_Central"/>
</dbReference>
<feature type="region of interest" description="Disordered" evidence="1">
    <location>
        <begin position="190"/>
        <end position="245"/>
    </location>
</feature>
<evidence type="ECO:0000256" key="1">
    <source>
        <dbReference type="SAM" id="MobiDB-lite"/>
    </source>
</evidence>
<dbReference type="InterPro" id="IPR011993">
    <property type="entry name" value="PH-like_dom_sf"/>
</dbReference>
<dbReference type="InterPro" id="IPR037843">
    <property type="entry name" value="Kindlin/fermitin"/>
</dbReference>
<dbReference type="GO" id="GO:0030335">
    <property type="term" value="P:positive regulation of cell migration"/>
    <property type="evidence" value="ECO:0007669"/>
    <property type="project" value="Ensembl"/>
</dbReference>
<feature type="domain" description="PH" evidence="2">
    <location>
        <begin position="412"/>
        <end position="517"/>
    </location>
</feature>
<reference evidence="4" key="2">
    <citation type="submission" date="2025-08" db="UniProtKB">
        <authorList>
            <consortium name="Ensembl"/>
        </authorList>
    </citation>
    <scope>IDENTIFICATION</scope>
    <source>
        <strain evidence="4">broiler</strain>
    </source>
</reference>